<dbReference type="Pfam" id="PF00239">
    <property type="entry name" value="Resolvase"/>
    <property type="match status" value="1"/>
</dbReference>
<dbReference type="EMBL" id="CP104064">
    <property type="protein sequence ID" value="WAH38156.1"/>
    <property type="molecule type" value="Genomic_DNA"/>
</dbReference>
<dbReference type="InterPro" id="IPR050639">
    <property type="entry name" value="SSR_resolvase"/>
</dbReference>
<gene>
    <name evidence="3" type="ORF">NZD86_06625</name>
</gene>
<protein>
    <submittedName>
        <fullName evidence="3">Recombinase family protein</fullName>
    </submittedName>
</protein>
<sequence>MVTCAIYARVSDESQVRGESIGHQISFAKAFAQRKTIDTNEIWETPEELIFVDEGITGTSLVKRPQVQRLIRAARERAFQVVLFKGISRFARDTVDALIMLRTLTACGVRVISMEENYDSQRDSAEFVFTIHSALAQAESEKTAIRVRMGAMEKAKSGKWNGRVPDGYVLNHETKHLEIDEAFSPVIEEVFNLYVGGMGCRRIAESLNERSIYTKHGNPWSARQVARLLQNPAYVGDVVYGRRTRQFAVPDESHGFARRKITKRVEHESHVVVCEGAHPPIVSRELFERVQEIVRSRETAPGRTGNIHLLTRGILRCTCGSSMAVKYNGHGTPYYRCVGQMDKGRTFCKQKFLRADAVEEAILCQVRNDVSKVLCFDDVVEPRKRDGRVYLREVDREITQQHKRTRLMFAKFAEGHLSEEQFAQVNRFIKQRLEFLYGVRKKLSTLKSPQPKESEFERRVRGYVDMHLGDTKTHRRRARELLELLVDHVDVLTVRPGVIELSVTYRFADRHSSVVE</sequence>
<evidence type="ECO:0000313" key="4">
    <source>
        <dbReference type="Proteomes" id="UP001164803"/>
    </source>
</evidence>
<dbReference type="Gene3D" id="3.90.1750.20">
    <property type="entry name" value="Putative Large Serine Recombinase, Chain B, Domain 2"/>
    <property type="match status" value="1"/>
</dbReference>
<dbReference type="Pfam" id="PF07508">
    <property type="entry name" value="Recombinase"/>
    <property type="match status" value="1"/>
</dbReference>
<dbReference type="SMART" id="SM00857">
    <property type="entry name" value="Resolvase"/>
    <property type="match status" value="1"/>
</dbReference>
<dbReference type="InterPro" id="IPR011109">
    <property type="entry name" value="DNA_bind_recombinase_dom"/>
</dbReference>
<dbReference type="PROSITE" id="PS51737">
    <property type="entry name" value="RECOMBINASE_DNA_BIND"/>
    <property type="match status" value="1"/>
</dbReference>
<dbReference type="PANTHER" id="PTHR30461">
    <property type="entry name" value="DNA-INVERTASE FROM LAMBDOID PROPHAGE"/>
    <property type="match status" value="1"/>
</dbReference>
<dbReference type="InterPro" id="IPR036162">
    <property type="entry name" value="Resolvase-like_N_sf"/>
</dbReference>
<evidence type="ECO:0000313" key="3">
    <source>
        <dbReference type="EMBL" id="WAH38156.1"/>
    </source>
</evidence>
<feature type="domain" description="Recombinase" evidence="2">
    <location>
        <begin position="165"/>
        <end position="300"/>
    </location>
</feature>
<name>A0ABY6Z7K3_9BACL</name>
<dbReference type="PROSITE" id="PS51736">
    <property type="entry name" value="RECOMBINASES_3"/>
    <property type="match status" value="1"/>
</dbReference>
<dbReference type="CDD" id="cd00338">
    <property type="entry name" value="Ser_Recombinase"/>
    <property type="match status" value="1"/>
</dbReference>
<reference evidence="3" key="1">
    <citation type="submission" date="2022-08" db="EMBL/GenBank/DDBJ databases">
        <title>Alicyclobacillus dauci DSM2870, complete genome.</title>
        <authorList>
            <person name="Wang Q."/>
            <person name="Cai R."/>
            <person name="Wang Z."/>
        </authorList>
    </citation>
    <scope>NUCLEOTIDE SEQUENCE</scope>
    <source>
        <strain evidence="3">DSM 28700</strain>
    </source>
</reference>
<dbReference type="RefSeq" id="WP_268045716.1">
    <property type="nucleotide sequence ID" value="NZ_CP104064.1"/>
</dbReference>
<dbReference type="InterPro" id="IPR006119">
    <property type="entry name" value="Resolv_N"/>
</dbReference>
<evidence type="ECO:0000259" key="1">
    <source>
        <dbReference type="PROSITE" id="PS51736"/>
    </source>
</evidence>
<keyword evidence="4" id="KW-1185">Reference proteome</keyword>
<dbReference type="PANTHER" id="PTHR30461:SF23">
    <property type="entry name" value="DNA RECOMBINASE-RELATED"/>
    <property type="match status" value="1"/>
</dbReference>
<organism evidence="3 4">
    <name type="scientific">Alicyclobacillus dauci</name>
    <dbReference type="NCBI Taxonomy" id="1475485"/>
    <lineage>
        <taxon>Bacteria</taxon>
        <taxon>Bacillati</taxon>
        <taxon>Bacillota</taxon>
        <taxon>Bacilli</taxon>
        <taxon>Bacillales</taxon>
        <taxon>Alicyclobacillaceae</taxon>
        <taxon>Alicyclobacillus</taxon>
    </lineage>
</organism>
<accession>A0ABY6Z7K3</accession>
<evidence type="ECO:0000259" key="2">
    <source>
        <dbReference type="PROSITE" id="PS51737"/>
    </source>
</evidence>
<dbReference type="InterPro" id="IPR038109">
    <property type="entry name" value="DNA_bind_recomb_sf"/>
</dbReference>
<dbReference type="SUPFAM" id="SSF53041">
    <property type="entry name" value="Resolvase-like"/>
    <property type="match status" value="1"/>
</dbReference>
<proteinExistence type="predicted"/>
<feature type="domain" description="Resolvase/invertase-type recombinase catalytic" evidence="1">
    <location>
        <begin position="3"/>
        <end position="158"/>
    </location>
</feature>
<dbReference type="Proteomes" id="UP001164803">
    <property type="component" value="Chromosome"/>
</dbReference>
<dbReference type="Pfam" id="PF13408">
    <property type="entry name" value="Zn_ribbon_recom"/>
    <property type="match status" value="1"/>
</dbReference>
<dbReference type="Gene3D" id="3.40.50.1390">
    <property type="entry name" value="Resolvase, N-terminal catalytic domain"/>
    <property type="match status" value="1"/>
</dbReference>
<dbReference type="InterPro" id="IPR025827">
    <property type="entry name" value="Zn_ribbon_recom_dom"/>
</dbReference>